<feature type="compositionally biased region" description="Polar residues" evidence="1">
    <location>
        <begin position="143"/>
        <end position="153"/>
    </location>
</feature>
<evidence type="ECO:0000313" key="3">
    <source>
        <dbReference type="Proteomes" id="UP001303046"/>
    </source>
</evidence>
<dbReference type="PANTHER" id="PTHR37440">
    <property type="entry name" value="PROTEIN CBG17852-RELATED"/>
    <property type="match status" value="1"/>
</dbReference>
<dbReference type="PANTHER" id="PTHR37440:SF5">
    <property type="entry name" value="PROTEIN CBG17853"/>
    <property type="match status" value="1"/>
</dbReference>
<dbReference type="Proteomes" id="UP001303046">
    <property type="component" value="Unassembled WGS sequence"/>
</dbReference>
<organism evidence="2 3">
    <name type="scientific">Necator americanus</name>
    <name type="common">Human hookworm</name>
    <dbReference type="NCBI Taxonomy" id="51031"/>
    <lineage>
        <taxon>Eukaryota</taxon>
        <taxon>Metazoa</taxon>
        <taxon>Ecdysozoa</taxon>
        <taxon>Nematoda</taxon>
        <taxon>Chromadorea</taxon>
        <taxon>Rhabditida</taxon>
        <taxon>Rhabditina</taxon>
        <taxon>Rhabditomorpha</taxon>
        <taxon>Strongyloidea</taxon>
        <taxon>Ancylostomatidae</taxon>
        <taxon>Bunostominae</taxon>
        <taxon>Necator</taxon>
    </lineage>
</organism>
<protein>
    <submittedName>
        <fullName evidence="2">Uncharacterized protein</fullName>
    </submittedName>
</protein>
<name>A0ABR1E918_NECAM</name>
<evidence type="ECO:0000256" key="1">
    <source>
        <dbReference type="SAM" id="MobiDB-lite"/>
    </source>
</evidence>
<reference evidence="2 3" key="1">
    <citation type="submission" date="2023-08" db="EMBL/GenBank/DDBJ databases">
        <title>A Necator americanus chromosomal reference genome.</title>
        <authorList>
            <person name="Ilik V."/>
            <person name="Petrzelkova K.J."/>
            <person name="Pardy F."/>
            <person name="Fuh T."/>
            <person name="Niatou-Singa F.S."/>
            <person name="Gouil Q."/>
            <person name="Baker L."/>
            <person name="Ritchie M.E."/>
            <person name="Jex A.R."/>
            <person name="Gazzola D."/>
            <person name="Li H."/>
            <person name="Toshio Fujiwara R."/>
            <person name="Zhan B."/>
            <person name="Aroian R.V."/>
            <person name="Pafco B."/>
            <person name="Schwarz E.M."/>
        </authorList>
    </citation>
    <scope>NUCLEOTIDE SEQUENCE [LARGE SCALE GENOMIC DNA]</scope>
    <source>
        <strain evidence="2 3">Aroian</strain>
        <tissue evidence="2">Whole animal</tissue>
    </source>
</reference>
<proteinExistence type="predicted"/>
<feature type="region of interest" description="Disordered" evidence="1">
    <location>
        <begin position="21"/>
        <end position="73"/>
    </location>
</feature>
<comment type="caution">
    <text evidence="2">The sequence shown here is derived from an EMBL/GenBank/DDBJ whole genome shotgun (WGS) entry which is preliminary data.</text>
</comment>
<accession>A0ABR1E918</accession>
<feature type="compositionally biased region" description="Basic and acidic residues" evidence="1">
    <location>
        <begin position="113"/>
        <end position="127"/>
    </location>
</feature>
<evidence type="ECO:0000313" key="2">
    <source>
        <dbReference type="EMBL" id="KAK6759118.1"/>
    </source>
</evidence>
<keyword evidence="3" id="KW-1185">Reference proteome</keyword>
<feature type="region of interest" description="Disordered" evidence="1">
    <location>
        <begin position="101"/>
        <end position="153"/>
    </location>
</feature>
<sequence>MKVTDSLMTMLGDFAAMKRTPDYTPSTVVEPEIPRKHSAPETQAQSQRRHSLMISVGTEEIPRLGRTRTRSESVATPQCIEAKLYNKGVRRCSAPCVSTTATTASSLRKKLQKMREEKSSDSESDLLKEEEDEEAHAVLAQRRASSGSAVYRI</sequence>
<dbReference type="EMBL" id="JAVFWL010000005">
    <property type="protein sequence ID" value="KAK6759118.1"/>
    <property type="molecule type" value="Genomic_DNA"/>
</dbReference>
<gene>
    <name evidence="2" type="primary">Necator_chrV.g21169</name>
    <name evidence="2" type="ORF">RB195_016376</name>
</gene>